<dbReference type="PANTHER" id="PTHR43739:SF5">
    <property type="entry name" value="EXO-ALPHA-SIALIDASE"/>
    <property type="match status" value="1"/>
</dbReference>
<dbReference type="Proteomes" id="UP001165498">
    <property type="component" value="Unassembled WGS sequence"/>
</dbReference>
<dbReference type="RefSeq" id="WP_255916814.1">
    <property type="nucleotide sequence ID" value="NZ_JANFQO010000040.1"/>
</dbReference>
<feature type="signal peptide" evidence="1">
    <location>
        <begin position="1"/>
        <end position="23"/>
    </location>
</feature>
<dbReference type="SUPFAM" id="SSF110296">
    <property type="entry name" value="Oligoxyloglucan reducing end-specific cellobiohydrolase"/>
    <property type="match status" value="3"/>
</dbReference>
<accession>A0ABT1QZA5</accession>
<dbReference type="Gene3D" id="2.130.10.10">
    <property type="entry name" value="YVTN repeat-like/Quinoprotein amine dehydrogenase"/>
    <property type="match status" value="3"/>
</dbReference>
<proteinExistence type="predicted"/>
<keyword evidence="1" id="KW-0732">Signal</keyword>
<organism evidence="2 3">
    <name type="scientific">Tahibacter harae</name>
    <dbReference type="NCBI Taxonomy" id="2963937"/>
    <lineage>
        <taxon>Bacteria</taxon>
        <taxon>Pseudomonadati</taxon>
        <taxon>Pseudomonadota</taxon>
        <taxon>Gammaproteobacteria</taxon>
        <taxon>Lysobacterales</taxon>
        <taxon>Rhodanobacteraceae</taxon>
        <taxon>Tahibacter</taxon>
    </lineage>
</organism>
<keyword evidence="3" id="KW-1185">Reference proteome</keyword>
<comment type="caution">
    <text evidence="2">The sequence shown here is derived from an EMBL/GenBank/DDBJ whole genome shotgun (WGS) entry which is preliminary data.</text>
</comment>
<feature type="chain" id="PRO_5046624636" description="BNR/Asp-box repeat protein" evidence="1">
    <location>
        <begin position="24"/>
        <end position="751"/>
    </location>
</feature>
<dbReference type="InterPro" id="IPR015943">
    <property type="entry name" value="WD40/YVTN_repeat-like_dom_sf"/>
</dbReference>
<protein>
    <recommendedName>
        <fullName evidence="4">BNR/Asp-box repeat protein</fullName>
    </recommendedName>
</protein>
<reference evidence="2" key="1">
    <citation type="submission" date="2022-07" db="EMBL/GenBank/DDBJ databases">
        <title>Tahibacter sp., a new gammaproteobacterium isolated from the silt sample collected at pig farm.</title>
        <authorList>
            <person name="Chen H."/>
        </authorList>
    </citation>
    <scope>NUCLEOTIDE SEQUENCE</scope>
    <source>
        <strain evidence="2">P2K</strain>
    </source>
</reference>
<dbReference type="CDD" id="cd15482">
    <property type="entry name" value="Sialidase_non-viral"/>
    <property type="match status" value="1"/>
</dbReference>
<dbReference type="EMBL" id="JANFQO010000040">
    <property type="protein sequence ID" value="MCQ4167631.1"/>
    <property type="molecule type" value="Genomic_DNA"/>
</dbReference>
<evidence type="ECO:0008006" key="4">
    <source>
        <dbReference type="Google" id="ProtNLM"/>
    </source>
</evidence>
<evidence type="ECO:0000313" key="2">
    <source>
        <dbReference type="EMBL" id="MCQ4167631.1"/>
    </source>
</evidence>
<evidence type="ECO:0000256" key="1">
    <source>
        <dbReference type="SAM" id="SignalP"/>
    </source>
</evidence>
<name>A0ABT1QZA5_9GAMM</name>
<gene>
    <name evidence="2" type="ORF">NM961_23225</name>
</gene>
<dbReference type="Pfam" id="PF02012">
    <property type="entry name" value="BNR"/>
    <property type="match status" value="1"/>
</dbReference>
<dbReference type="InterPro" id="IPR052025">
    <property type="entry name" value="Xyloglucanase_GH74"/>
</dbReference>
<dbReference type="InterPro" id="IPR002860">
    <property type="entry name" value="BNR_rpt"/>
</dbReference>
<evidence type="ECO:0000313" key="3">
    <source>
        <dbReference type="Proteomes" id="UP001165498"/>
    </source>
</evidence>
<dbReference type="PANTHER" id="PTHR43739">
    <property type="entry name" value="XYLOGLUCANASE (EUROFUNG)"/>
    <property type="match status" value="1"/>
</dbReference>
<sequence length="751" mass="79103">MKITGLPLACGVFALFLGSAVPAEEWRGLGPDGGDMVRVLADPLVAGRAYAVGPQGMARTSTAGASWAAVGSGPAVFSTATPWGFAADTQVQDRLYFIDYTGRVLRSDNAALSWSATGYTVPDFSVPGLLPNWTTLTAVPGAAGSLVLTLHDGFILKSTDAGASFDVLSPQFAYQHRAVVSLAIDPANPQHMLAALGYMDDDMENVATLQRSTDGGANWSPVIGVPAMGEGTFVAFHSQQRATAVLDGALYFSTDNGQNWQAYGTVSYYGSTVVEAPVGPQRLILKSDQACISFTNDFTQSESCENGWPAGATARHVAAVRDGPQGFRLIAAASGQGTVAYFPETNRWETRNRGLQIAPVRGLALQPGDSRRLFVGNATSDIRPELDRLFASSDGGQNWDGRINFLARYMRGVEIDPTTASEPGTTVMYAAGTTQRRAGQPYNSGIYKSSDGGVAWMPLDNGFPPSSNGGVLVYSVRQVKLDPRSCAQPPAQGPCRQGPLNTLYAVTSGSGNGQTVYKSTQGGNAWQPASTGLPTIIEDAQGVENLQPIDLEIDPLNGDLFLSAFCDYYNDDNSARVPVIRCGVFRSSDGGANWQHRSNGLPLVAGSATTHQDVLALAVHPRRAGVLWAAVTALTAGDSSSTIYRSTDAGASWAPASAPLAGCIVRDLQVDGAAPEVIYAAGSGVAGGVGCVLRSEDGGSSWTPLGVGLPLTWIYDLRQDPADRRRILLASDRGVWEGMAPSDRIFTDTAR</sequence>